<keyword evidence="1 2" id="KW-0533">Nickel</keyword>
<dbReference type="RefSeq" id="WP_274191283.1">
    <property type="nucleotide sequence ID" value="NZ_BAABHN010000041.1"/>
</dbReference>
<evidence type="ECO:0000256" key="2">
    <source>
        <dbReference type="HAMAP-Rule" id="MF_01074"/>
    </source>
</evidence>
<dbReference type="Gene3D" id="3.30.70.1380">
    <property type="entry name" value="Transcriptional regulatory protein pf0864 domain like"/>
    <property type="match status" value="1"/>
</dbReference>
<comment type="caution">
    <text evidence="3">The sequence shown here is derived from an EMBL/GenBank/DDBJ whole genome shotgun (WGS) entry which is preliminary data.</text>
</comment>
<dbReference type="EMBL" id="JBHSIM010000041">
    <property type="protein sequence ID" value="MFC4834696.1"/>
    <property type="molecule type" value="Genomic_DNA"/>
</dbReference>
<dbReference type="HAMAP" id="MF_01074">
    <property type="entry name" value="LarC"/>
    <property type="match status" value="1"/>
</dbReference>
<proteinExistence type="inferred from homology"/>
<evidence type="ECO:0000313" key="4">
    <source>
        <dbReference type="Proteomes" id="UP001595909"/>
    </source>
</evidence>
<evidence type="ECO:0000313" key="3">
    <source>
        <dbReference type="EMBL" id="MFC4834696.1"/>
    </source>
</evidence>
<gene>
    <name evidence="2 3" type="primary">larC</name>
    <name evidence="3" type="ORF">ACFPEL_19945</name>
</gene>
<comment type="similarity">
    <text evidence="2">Belongs to the LarC family.</text>
</comment>
<keyword evidence="2 3" id="KW-0456">Lyase</keyword>
<dbReference type="NCBIfam" id="TIGR00299">
    <property type="entry name" value="nickel pincer cofactor biosynthesis protein LarC"/>
    <property type="match status" value="1"/>
</dbReference>
<organism evidence="3 4">
    <name type="scientific">Actinomycetospora chibensis</name>
    <dbReference type="NCBI Taxonomy" id="663606"/>
    <lineage>
        <taxon>Bacteria</taxon>
        <taxon>Bacillati</taxon>
        <taxon>Actinomycetota</taxon>
        <taxon>Actinomycetes</taxon>
        <taxon>Pseudonocardiales</taxon>
        <taxon>Pseudonocardiaceae</taxon>
        <taxon>Actinomycetospora</taxon>
    </lineage>
</organism>
<dbReference type="GO" id="GO:0016829">
    <property type="term" value="F:lyase activity"/>
    <property type="evidence" value="ECO:0007669"/>
    <property type="project" value="UniProtKB-KW"/>
</dbReference>
<keyword evidence="4" id="KW-1185">Reference proteome</keyword>
<dbReference type="Proteomes" id="UP001595909">
    <property type="component" value="Unassembled WGS sequence"/>
</dbReference>
<name>A0ABV9RMZ9_9PSEU</name>
<dbReference type="PANTHER" id="PTHR36566">
    <property type="entry name" value="NICKEL INSERTION PROTEIN-RELATED"/>
    <property type="match status" value="1"/>
</dbReference>
<reference evidence="4" key="1">
    <citation type="journal article" date="2019" name="Int. J. Syst. Evol. Microbiol.">
        <title>The Global Catalogue of Microorganisms (GCM) 10K type strain sequencing project: providing services to taxonomists for standard genome sequencing and annotation.</title>
        <authorList>
            <consortium name="The Broad Institute Genomics Platform"/>
            <consortium name="The Broad Institute Genome Sequencing Center for Infectious Disease"/>
            <person name="Wu L."/>
            <person name="Ma J."/>
        </authorList>
    </citation>
    <scope>NUCLEOTIDE SEQUENCE [LARGE SCALE GENOMIC DNA]</scope>
    <source>
        <strain evidence="4">CCUG 50347</strain>
    </source>
</reference>
<comment type="catalytic activity">
    <reaction evidence="2">
        <text>Ni(II)-pyridinium-3,5-bisthiocarboxylate mononucleotide = pyridinium-3,5-bisthiocarboxylate mononucleotide + Ni(2+)</text>
        <dbReference type="Rhea" id="RHEA:54784"/>
        <dbReference type="ChEBI" id="CHEBI:49786"/>
        <dbReference type="ChEBI" id="CHEBI:137372"/>
        <dbReference type="ChEBI" id="CHEBI:137373"/>
        <dbReference type="EC" id="4.99.1.12"/>
    </reaction>
</comment>
<evidence type="ECO:0000256" key="1">
    <source>
        <dbReference type="ARBA" id="ARBA00022596"/>
    </source>
</evidence>
<dbReference type="InterPro" id="IPR002822">
    <property type="entry name" value="Ni_insertion"/>
</dbReference>
<sequence length="411" mass="42117">MVDSVAFVDASSGVAGDMLLGALLDAGADLDAVRDAVASLGVPGLSVDVLRERRGGFACARVVVGSPAVPDRERRLADVLELLDTARLRPPARRLAGEVFRLLAGAEGAVHGLEPGEVHFHEVGAFDALADVVGVAAACDALGLLDDGAATWCSPLAVGHGTVRSAHGPLPVPGPAVLRLAADAGLELAGGELEGERTTPTGAALVAALATPGALPDMRVTAVGVGGGRRDPADRPNITRVVLGRAAADAGQRGRDEVVVVEATVDDLDPRLWPSVLAAVRAAGAWDCWTTPVVGRHGRPGQVLSVLCPEAAREAVVQAVFRHTSTFGVRWSRWERATARRRSVPVEVGPAGATRVVTVKVAEDPDEPGDPGAPLPLATPELAEAEAAAAVLGWPVRAVLEAALAAYRGRA</sequence>
<accession>A0ABV9RMZ9</accession>
<dbReference type="Pfam" id="PF01969">
    <property type="entry name" value="Ni_insertion"/>
    <property type="match status" value="1"/>
</dbReference>
<comment type="function">
    <text evidence="2">Involved in the biosynthesis of a nickel-pincer cofactor ((SCS)Ni(II) pincer complex). Binds Ni(2+), and functions in nickel delivery to pyridinium-3,5-bisthiocarboxylic acid mononucleotide (P2TMN), to form the mature cofactor. Is thus probably required for the activation of nickel-pincer cofactor-dependent enzymes.</text>
</comment>
<protein>
    <recommendedName>
        <fullName evidence="2">Pyridinium-3,5-bisthiocarboxylic acid mononucleotide nickel insertion protein</fullName>
        <shortName evidence="2">P2TMN nickel insertion protein</shortName>
        <ecNumber evidence="2">4.99.1.12</ecNumber>
    </recommendedName>
    <alternativeName>
        <fullName evidence="2">Nickel-pincer cofactor biosynthesis protein LarC</fullName>
    </alternativeName>
</protein>
<dbReference type="PANTHER" id="PTHR36566:SF1">
    <property type="entry name" value="PYRIDINIUM-3,5-BISTHIOCARBOXYLIC ACID MONONUCLEOTIDE NICKEL INSERTION PROTEIN"/>
    <property type="match status" value="1"/>
</dbReference>
<dbReference type="EC" id="4.99.1.12" evidence="2"/>